<accession>A0A1C3JHD2</accession>
<sequence>MIYDDVFVETNPAYCALILHGYIQGFQSESSQGVEFPLAFLALPISMSSNYDTSFKNTRVDTGFFTWVDRNPNIIIELADLISNTKIITKSAIKFGAAKKIIGINSFGRLISDGENIIPPKKVSTSSELGRIITKSYRFGQWLGQVDSTSTIYNHLGLEI</sequence>
<evidence type="ECO:0000313" key="1">
    <source>
        <dbReference type="EMBL" id="SBT14551.1"/>
    </source>
</evidence>
<reference evidence="2" key="1">
    <citation type="submission" date="2016-06" db="EMBL/GenBank/DDBJ databases">
        <authorList>
            <person name="Rodrigo-Torres L."/>
            <person name="Arahal D.R."/>
        </authorList>
    </citation>
    <scope>NUCLEOTIDE SEQUENCE [LARGE SCALE GENOMIC DNA]</scope>
    <source>
        <strain evidence="2">CECT 7224</strain>
    </source>
</reference>
<dbReference type="RefSeq" id="WP_065677091.1">
    <property type="nucleotide sequence ID" value="NZ_AP025464.1"/>
</dbReference>
<keyword evidence="2" id="KW-1185">Reference proteome</keyword>
<evidence type="ECO:0000313" key="2">
    <source>
        <dbReference type="Proteomes" id="UP000092819"/>
    </source>
</evidence>
<name>A0A1C3JHD2_9VIBR</name>
<protein>
    <submittedName>
        <fullName evidence="1">Uncharacterized protein</fullName>
    </submittedName>
</protein>
<dbReference type="Proteomes" id="UP000092819">
    <property type="component" value="Unassembled WGS sequence"/>
</dbReference>
<gene>
    <name evidence="1" type="ORF">VCE7224_03315</name>
</gene>
<dbReference type="EMBL" id="FLQZ01000073">
    <property type="protein sequence ID" value="SBT14551.1"/>
    <property type="molecule type" value="Genomic_DNA"/>
</dbReference>
<dbReference type="AlphaFoldDB" id="A0A1C3JHD2"/>
<proteinExistence type="predicted"/>
<dbReference type="Pfam" id="PF20131">
    <property type="entry name" value="MC3"/>
    <property type="match status" value="1"/>
</dbReference>
<organism evidence="1 2">
    <name type="scientific">Vibrio celticus</name>
    <dbReference type="NCBI Taxonomy" id="446372"/>
    <lineage>
        <taxon>Bacteria</taxon>
        <taxon>Pseudomonadati</taxon>
        <taxon>Pseudomonadota</taxon>
        <taxon>Gammaproteobacteria</taxon>
        <taxon>Vibrionales</taxon>
        <taxon>Vibrionaceae</taxon>
        <taxon>Vibrio</taxon>
    </lineage>
</organism>
<dbReference type="InterPro" id="IPR045390">
    <property type="entry name" value="ABC-3C_MC3"/>
</dbReference>